<dbReference type="Pfam" id="PF00378">
    <property type="entry name" value="ECH_1"/>
    <property type="match status" value="1"/>
</dbReference>
<evidence type="ECO:0000313" key="3">
    <source>
        <dbReference type="Proteomes" id="UP000292445"/>
    </source>
</evidence>
<dbReference type="GO" id="GO:0003824">
    <property type="term" value="F:catalytic activity"/>
    <property type="evidence" value="ECO:0007669"/>
    <property type="project" value="UniProtKB-ARBA"/>
</dbReference>
<dbReference type="InterPro" id="IPR001753">
    <property type="entry name" value="Enoyl-CoA_hydra/iso"/>
</dbReference>
<organism evidence="2 3">
    <name type="scientific">Pigmentiphaga kullae</name>
    <dbReference type="NCBI Taxonomy" id="151784"/>
    <lineage>
        <taxon>Bacteria</taxon>
        <taxon>Pseudomonadati</taxon>
        <taxon>Pseudomonadota</taxon>
        <taxon>Betaproteobacteria</taxon>
        <taxon>Burkholderiales</taxon>
        <taxon>Alcaligenaceae</taxon>
        <taxon>Pigmentiphaga</taxon>
    </lineage>
</organism>
<proteinExistence type="inferred from homology"/>
<gene>
    <name evidence="2" type="ORF">EV675_1551</name>
</gene>
<name>A0A4Q7NKQ8_9BURK</name>
<keyword evidence="3" id="KW-1185">Reference proteome</keyword>
<dbReference type="PANTHER" id="PTHR42964:SF1">
    <property type="entry name" value="POLYKETIDE BIOSYNTHESIS ENOYL-COA HYDRATASE PKSH-RELATED"/>
    <property type="match status" value="1"/>
</dbReference>
<comment type="caution">
    <text evidence="2">The sequence shown here is derived from an EMBL/GenBank/DDBJ whole genome shotgun (WGS) entry which is preliminary data.</text>
</comment>
<reference evidence="2 3" key="1">
    <citation type="submission" date="2019-02" db="EMBL/GenBank/DDBJ databases">
        <title>Genomic Encyclopedia of Type Strains, Phase IV (KMG-IV): sequencing the most valuable type-strain genomes for metagenomic binning, comparative biology and taxonomic classification.</title>
        <authorList>
            <person name="Goeker M."/>
        </authorList>
    </citation>
    <scope>NUCLEOTIDE SEQUENCE [LARGE SCALE GENOMIC DNA]</scope>
    <source>
        <strain evidence="2 3">K24</strain>
    </source>
</reference>
<accession>A0A4Q7NKQ8</accession>
<dbReference type="SUPFAM" id="SSF52096">
    <property type="entry name" value="ClpP/crotonase"/>
    <property type="match status" value="1"/>
</dbReference>
<dbReference type="EMBL" id="SGXC01000001">
    <property type="protein sequence ID" value="RZS85522.1"/>
    <property type="molecule type" value="Genomic_DNA"/>
</dbReference>
<evidence type="ECO:0000256" key="1">
    <source>
        <dbReference type="ARBA" id="ARBA00005254"/>
    </source>
</evidence>
<protein>
    <submittedName>
        <fullName evidence="2">Enoyl-CoA hydratase</fullName>
    </submittedName>
</protein>
<dbReference type="RefSeq" id="WP_130356729.1">
    <property type="nucleotide sequence ID" value="NZ_SGXC01000001.1"/>
</dbReference>
<dbReference type="AlphaFoldDB" id="A0A4Q7NKQ8"/>
<dbReference type="Gene3D" id="3.90.226.10">
    <property type="entry name" value="2-enoyl-CoA Hydratase, Chain A, domain 1"/>
    <property type="match status" value="1"/>
</dbReference>
<comment type="similarity">
    <text evidence="1">Belongs to the enoyl-CoA hydratase/isomerase family.</text>
</comment>
<dbReference type="Proteomes" id="UP000292445">
    <property type="component" value="Unassembled WGS sequence"/>
</dbReference>
<dbReference type="CDD" id="cd06558">
    <property type="entry name" value="crotonase-like"/>
    <property type="match status" value="1"/>
</dbReference>
<dbReference type="PANTHER" id="PTHR42964">
    <property type="entry name" value="ENOYL-COA HYDRATASE"/>
    <property type="match status" value="1"/>
</dbReference>
<dbReference type="InterPro" id="IPR051683">
    <property type="entry name" value="Enoyl-CoA_Hydratase/Isomerase"/>
</dbReference>
<sequence length="244" mass="26548">MSEQLSIEQDGRILRITFNRPQDNGVTDAMAVAFADAILNAHHTSDAVVLRSVGPDFCTGRARDPGSPAPSPEAYARRPEYDAIFNSYKAIRNAQVPVIAAIEGRAMGFGTAIAALCDVSFASDTATFNIPEIAHNVMPTMVMSALYDRVNRNAILWMAYSADFIDAQRAMAYGLVSTVVAADKLDAELARFCELLTSRPRPAILGLKEYLHVAPRMDELGAIDYARTLHSMVNTAAAMKRQHG</sequence>
<dbReference type="InterPro" id="IPR029045">
    <property type="entry name" value="ClpP/crotonase-like_dom_sf"/>
</dbReference>
<dbReference type="OrthoDB" id="8678890at2"/>
<evidence type="ECO:0000313" key="2">
    <source>
        <dbReference type="EMBL" id="RZS85522.1"/>
    </source>
</evidence>